<proteinExistence type="predicted"/>
<sequence length="59" mass="6916">MKYACEKCNQIQSNLDSMFTICIGISKYVDELEEQRRTLKAQLSNYIGKDLNLKLKKEK</sequence>
<evidence type="ECO:0000313" key="1">
    <source>
        <dbReference type="EMBL" id="KKL74441.1"/>
    </source>
</evidence>
<dbReference type="AlphaFoldDB" id="A0A0F9F7I2"/>
<name>A0A0F9F7I2_9ZZZZ</name>
<organism evidence="1">
    <name type="scientific">marine sediment metagenome</name>
    <dbReference type="NCBI Taxonomy" id="412755"/>
    <lineage>
        <taxon>unclassified sequences</taxon>
        <taxon>metagenomes</taxon>
        <taxon>ecological metagenomes</taxon>
    </lineage>
</organism>
<dbReference type="EMBL" id="LAZR01024650">
    <property type="protein sequence ID" value="KKL74441.1"/>
    <property type="molecule type" value="Genomic_DNA"/>
</dbReference>
<comment type="caution">
    <text evidence="1">The sequence shown here is derived from an EMBL/GenBank/DDBJ whole genome shotgun (WGS) entry which is preliminary data.</text>
</comment>
<protein>
    <submittedName>
        <fullName evidence="1">Uncharacterized protein</fullName>
    </submittedName>
</protein>
<reference evidence="1" key="1">
    <citation type="journal article" date="2015" name="Nature">
        <title>Complex archaea that bridge the gap between prokaryotes and eukaryotes.</title>
        <authorList>
            <person name="Spang A."/>
            <person name="Saw J.H."/>
            <person name="Jorgensen S.L."/>
            <person name="Zaremba-Niedzwiedzka K."/>
            <person name="Martijn J."/>
            <person name="Lind A.E."/>
            <person name="van Eijk R."/>
            <person name="Schleper C."/>
            <person name="Guy L."/>
            <person name="Ettema T.J."/>
        </authorList>
    </citation>
    <scope>NUCLEOTIDE SEQUENCE</scope>
</reference>
<accession>A0A0F9F7I2</accession>
<gene>
    <name evidence="1" type="ORF">LCGC14_2064830</name>
</gene>